<sequence>MNGLSEAERRAGLDRPLPAGERILWQGAPSARALGPVVFRFRLVAVYLVLLVALATAMMRDGGWPMGPALALGLLAIPLGLIGLGILWLLGAMMARTACYTLTNRRVILHIGVALDRTISIPLSAITDASIRPRSKIGLGDIAFTVKDTGGLNYLNLWPHARAFHFMPPRPSLRSLPDAPAACEAIGEALVAFNTAPRAIAPHVATPEREPLRELAEAQA</sequence>
<organism evidence="3 4">
    <name type="scientific">Aurantiacibacter spongiae</name>
    <dbReference type="NCBI Taxonomy" id="2488860"/>
    <lineage>
        <taxon>Bacteria</taxon>
        <taxon>Pseudomonadati</taxon>
        <taxon>Pseudomonadota</taxon>
        <taxon>Alphaproteobacteria</taxon>
        <taxon>Sphingomonadales</taxon>
        <taxon>Erythrobacteraceae</taxon>
        <taxon>Aurantiacibacter</taxon>
    </lineage>
</organism>
<keyword evidence="1" id="KW-0472">Membrane</keyword>
<proteinExistence type="predicted"/>
<keyword evidence="4" id="KW-1185">Reference proteome</keyword>
<evidence type="ECO:0000313" key="3">
    <source>
        <dbReference type="EMBL" id="RPF71766.1"/>
    </source>
</evidence>
<feature type="domain" description="YdbS-like PH" evidence="2">
    <location>
        <begin position="96"/>
        <end position="179"/>
    </location>
</feature>
<gene>
    <name evidence="3" type="ORF">EG799_09160</name>
</gene>
<evidence type="ECO:0000313" key="4">
    <source>
        <dbReference type="Proteomes" id="UP000275232"/>
    </source>
</evidence>
<dbReference type="Proteomes" id="UP000275232">
    <property type="component" value="Unassembled WGS sequence"/>
</dbReference>
<evidence type="ECO:0000259" key="2">
    <source>
        <dbReference type="Pfam" id="PF03703"/>
    </source>
</evidence>
<dbReference type="InterPro" id="IPR054839">
    <property type="entry name" value="puhB_PGC"/>
</dbReference>
<keyword evidence="1" id="KW-0812">Transmembrane</keyword>
<feature type="transmembrane region" description="Helical" evidence="1">
    <location>
        <begin position="70"/>
        <end position="90"/>
    </location>
</feature>
<feature type="transmembrane region" description="Helical" evidence="1">
    <location>
        <begin position="39"/>
        <end position="58"/>
    </location>
</feature>
<dbReference type="OrthoDB" id="7345733at2"/>
<dbReference type="NCBIfam" id="NF040894">
    <property type="entry name" value="puhB_PGC"/>
    <property type="match status" value="1"/>
</dbReference>
<name>A0A3N5CTX5_9SPHN</name>
<dbReference type="EMBL" id="RPFZ01000001">
    <property type="protein sequence ID" value="RPF71766.1"/>
    <property type="molecule type" value="Genomic_DNA"/>
</dbReference>
<evidence type="ECO:0000256" key="1">
    <source>
        <dbReference type="SAM" id="Phobius"/>
    </source>
</evidence>
<dbReference type="Pfam" id="PF03703">
    <property type="entry name" value="bPH_2"/>
    <property type="match status" value="1"/>
</dbReference>
<reference evidence="3 4" key="1">
    <citation type="submission" date="2018-11" db="EMBL/GenBank/DDBJ databases">
        <title>Erythrobacter spongiae sp. nov., isolated from a marine sponge.</title>
        <authorList>
            <person name="Zhuang L."/>
            <person name="Luo L."/>
        </authorList>
    </citation>
    <scope>NUCLEOTIDE SEQUENCE [LARGE SCALE GENOMIC DNA]</scope>
    <source>
        <strain evidence="3 4">HN-E23</strain>
    </source>
</reference>
<dbReference type="InterPro" id="IPR005182">
    <property type="entry name" value="YdbS-like_PH"/>
</dbReference>
<comment type="caution">
    <text evidence="3">The sequence shown here is derived from an EMBL/GenBank/DDBJ whole genome shotgun (WGS) entry which is preliminary data.</text>
</comment>
<protein>
    <submittedName>
        <fullName evidence="3">PH domain-containing protein</fullName>
    </submittedName>
</protein>
<dbReference type="AlphaFoldDB" id="A0A3N5CTX5"/>
<accession>A0A3N5CTX5</accession>
<keyword evidence="1" id="KW-1133">Transmembrane helix</keyword>
<dbReference type="RefSeq" id="WP_123880517.1">
    <property type="nucleotide sequence ID" value="NZ_RPFZ01000001.1"/>
</dbReference>